<accession>A0A482UG28</accession>
<dbReference type="EMBL" id="RWYU02000008">
    <property type="protein sequence ID" value="RYJ60768.1"/>
    <property type="molecule type" value="Genomic_DNA"/>
</dbReference>
<proteinExistence type="predicted"/>
<dbReference type="AlphaFoldDB" id="A0A482UG28"/>
<sequence>MINIGSTDLYINVPSLPLEDFKNYSTRLFDEWEEHVRKTLSLPDFYLALDVQEGSISAKSRILVGATALCGFLASYGAISSGVKNLYEDVAAIGSYLGVIAAAPFPNFPGKPRVRSRGEALSKLNTLFVKVSNGTISPDEAMLQAEKVLGVNADDSPEFTRALKDSFHSTPSQILLPLENGEVNSVLDDHDDRRDPFPSRKRIPAIRQEQYRVEIWRESRSSQRNVVIKKL</sequence>
<dbReference type="OrthoDB" id="6881333at2"/>
<comment type="caution">
    <text evidence="1">The sequence shown here is derived from an EMBL/GenBank/DDBJ whole genome shotgun (WGS) entry which is preliminary data.</text>
</comment>
<gene>
    <name evidence="1" type="ORF">EJA06_018860</name>
</gene>
<reference evidence="1 2" key="1">
    <citation type="submission" date="2019-01" db="EMBL/GenBank/DDBJ databases">
        <title>High-quality draft genome of. Pseudomonas songnenensis str. L103, a full-fledged denitrifier isolated from 100 meters deep aquifer in a heavily nitrogen fertilized agricultural area.</title>
        <authorList>
            <person name="Liu M."/>
            <person name="Liu B."/>
        </authorList>
    </citation>
    <scope>NUCLEOTIDE SEQUENCE [LARGE SCALE GENOMIC DNA]</scope>
    <source>
        <strain evidence="1 2">L103</strain>
    </source>
</reference>
<protein>
    <submittedName>
        <fullName evidence="1">Uncharacterized protein</fullName>
    </submittedName>
</protein>
<organism evidence="1 2">
    <name type="scientific">Pseudomonas songnenensis</name>
    <dbReference type="NCBI Taxonomy" id="1176259"/>
    <lineage>
        <taxon>Bacteria</taxon>
        <taxon>Pseudomonadati</taxon>
        <taxon>Pseudomonadota</taxon>
        <taxon>Gammaproteobacteria</taxon>
        <taxon>Pseudomonadales</taxon>
        <taxon>Pseudomonadaceae</taxon>
        <taxon>Pseudomonas</taxon>
    </lineage>
</organism>
<evidence type="ECO:0000313" key="2">
    <source>
        <dbReference type="Proteomes" id="UP000282800"/>
    </source>
</evidence>
<dbReference type="Proteomes" id="UP000282800">
    <property type="component" value="Unassembled WGS sequence"/>
</dbReference>
<dbReference type="RefSeq" id="WP_126190348.1">
    <property type="nucleotide sequence ID" value="NZ_RWYU02000008.1"/>
</dbReference>
<evidence type="ECO:0000313" key="1">
    <source>
        <dbReference type="EMBL" id="RYJ60768.1"/>
    </source>
</evidence>
<name>A0A482UG28_9PSED</name>